<dbReference type="Gene3D" id="3.55.50.30">
    <property type="match status" value="1"/>
</dbReference>
<dbReference type="Pfam" id="PF04773">
    <property type="entry name" value="FecR"/>
    <property type="match status" value="1"/>
</dbReference>
<accession>A0ABP8FIR8</accession>
<organism evidence="4 5">
    <name type="scientific">Compostibacter hankyongensis</name>
    <dbReference type="NCBI Taxonomy" id="1007089"/>
    <lineage>
        <taxon>Bacteria</taxon>
        <taxon>Pseudomonadati</taxon>
        <taxon>Bacteroidota</taxon>
        <taxon>Chitinophagia</taxon>
        <taxon>Chitinophagales</taxon>
        <taxon>Chitinophagaceae</taxon>
        <taxon>Compostibacter</taxon>
    </lineage>
</organism>
<dbReference type="Gene3D" id="2.60.120.1440">
    <property type="match status" value="1"/>
</dbReference>
<evidence type="ECO:0000256" key="1">
    <source>
        <dbReference type="SAM" id="Phobius"/>
    </source>
</evidence>
<dbReference type="Proteomes" id="UP001501207">
    <property type="component" value="Unassembled WGS sequence"/>
</dbReference>
<keyword evidence="1" id="KW-0472">Membrane</keyword>
<dbReference type="PANTHER" id="PTHR30273:SF2">
    <property type="entry name" value="PROTEIN FECR"/>
    <property type="match status" value="1"/>
</dbReference>
<dbReference type="InterPro" id="IPR006860">
    <property type="entry name" value="FecR"/>
</dbReference>
<gene>
    <name evidence="4" type="ORF">GCM10023143_09480</name>
</gene>
<dbReference type="InterPro" id="IPR012373">
    <property type="entry name" value="Ferrdict_sens_TM"/>
</dbReference>
<feature type="transmembrane region" description="Helical" evidence="1">
    <location>
        <begin position="54"/>
        <end position="76"/>
    </location>
</feature>
<sequence>MSKRLYRRFGLHKGPDDDGSEEERAAVGKDILERIREATGFYEARDPARGRKMYPYLLAAASLLLLVAAFTGFLWLRHDGAAGGYITVTVPAGQVRELKLPDGSVVWLNAASTLRYPAAFDSVREVWLEEGEAFFSVKSDPSAPFIVRSSDLQTRVLGTSFRVKAYKSLREVKVAVITGKVSVSTGREKLGILQPDEEIIYDKAKHHTVAAPVKAEETVQWQHGDVILRAAHFDDIALAIGNAYNMKLVYDKAAFRECESSIRFNTHMPLEEVMRMLRDIQHIGYRIDRESGEVVISGGGCSGQ</sequence>
<dbReference type="RefSeq" id="WP_344976188.1">
    <property type="nucleotide sequence ID" value="NZ_BAABFN010000001.1"/>
</dbReference>
<keyword evidence="1" id="KW-1133">Transmembrane helix</keyword>
<dbReference type="Pfam" id="PF16344">
    <property type="entry name" value="FecR_C"/>
    <property type="match status" value="1"/>
</dbReference>
<keyword evidence="1" id="KW-0812">Transmembrane</keyword>
<feature type="domain" description="Protein FecR C-terminal" evidence="3">
    <location>
        <begin position="227"/>
        <end position="289"/>
    </location>
</feature>
<dbReference type="InterPro" id="IPR032508">
    <property type="entry name" value="FecR_C"/>
</dbReference>
<protein>
    <submittedName>
        <fullName evidence="4">FecR domain-containing protein</fullName>
    </submittedName>
</protein>
<comment type="caution">
    <text evidence="4">The sequence shown here is derived from an EMBL/GenBank/DDBJ whole genome shotgun (WGS) entry which is preliminary data.</text>
</comment>
<evidence type="ECO:0000259" key="3">
    <source>
        <dbReference type="Pfam" id="PF16344"/>
    </source>
</evidence>
<evidence type="ECO:0000313" key="4">
    <source>
        <dbReference type="EMBL" id="GAA4304783.1"/>
    </source>
</evidence>
<evidence type="ECO:0000313" key="5">
    <source>
        <dbReference type="Proteomes" id="UP001501207"/>
    </source>
</evidence>
<proteinExistence type="predicted"/>
<name>A0ABP8FIR8_9BACT</name>
<feature type="domain" description="FecR protein" evidence="2">
    <location>
        <begin position="87"/>
        <end position="181"/>
    </location>
</feature>
<keyword evidence="5" id="KW-1185">Reference proteome</keyword>
<dbReference type="PANTHER" id="PTHR30273">
    <property type="entry name" value="PERIPLASMIC SIGNAL SENSOR AND SIGMA FACTOR ACTIVATOR FECR-RELATED"/>
    <property type="match status" value="1"/>
</dbReference>
<dbReference type="EMBL" id="BAABFN010000001">
    <property type="protein sequence ID" value="GAA4304783.1"/>
    <property type="molecule type" value="Genomic_DNA"/>
</dbReference>
<evidence type="ECO:0000259" key="2">
    <source>
        <dbReference type="Pfam" id="PF04773"/>
    </source>
</evidence>
<reference evidence="5" key="1">
    <citation type="journal article" date="2019" name="Int. J. Syst. Evol. Microbiol.">
        <title>The Global Catalogue of Microorganisms (GCM) 10K type strain sequencing project: providing services to taxonomists for standard genome sequencing and annotation.</title>
        <authorList>
            <consortium name="The Broad Institute Genomics Platform"/>
            <consortium name="The Broad Institute Genome Sequencing Center for Infectious Disease"/>
            <person name="Wu L."/>
            <person name="Ma J."/>
        </authorList>
    </citation>
    <scope>NUCLEOTIDE SEQUENCE [LARGE SCALE GENOMIC DNA]</scope>
    <source>
        <strain evidence="5">JCM 17664</strain>
    </source>
</reference>